<accession>A0A803MG44</accession>
<keyword evidence="1" id="KW-0472">Membrane</keyword>
<keyword evidence="1" id="KW-0812">Transmembrane</keyword>
<evidence type="ECO:0000256" key="1">
    <source>
        <dbReference type="SAM" id="Phobius"/>
    </source>
</evidence>
<dbReference type="Gramene" id="AUR62028946-RA">
    <property type="protein sequence ID" value="AUR62028946-RA:cds"/>
    <property type="gene ID" value="AUR62028946"/>
</dbReference>
<dbReference type="EnsemblPlants" id="AUR62028946-RA">
    <property type="protein sequence ID" value="AUR62028946-RA:cds"/>
    <property type="gene ID" value="AUR62028946"/>
</dbReference>
<feature type="transmembrane region" description="Helical" evidence="1">
    <location>
        <begin position="12"/>
        <end position="32"/>
    </location>
</feature>
<protein>
    <submittedName>
        <fullName evidence="2">Uncharacterized protein</fullName>
    </submittedName>
</protein>
<keyword evidence="1" id="KW-1133">Transmembrane helix</keyword>
<sequence>MTQIMDDSTPSAYLWLGSTMHLTALILLTLILGQVKSLQSLKEPSMLDS</sequence>
<keyword evidence="3" id="KW-1185">Reference proteome</keyword>
<evidence type="ECO:0000313" key="2">
    <source>
        <dbReference type="EnsemblPlants" id="AUR62028946-RA:cds"/>
    </source>
</evidence>
<reference evidence="2" key="1">
    <citation type="journal article" date="2017" name="Nature">
        <title>The genome of Chenopodium quinoa.</title>
        <authorList>
            <person name="Jarvis D.E."/>
            <person name="Ho Y.S."/>
            <person name="Lightfoot D.J."/>
            <person name="Schmoeckel S.M."/>
            <person name="Li B."/>
            <person name="Borm T.J.A."/>
            <person name="Ohyanagi H."/>
            <person name="Mineta K."/>
            <person name="Michell C.T."/>
            <person name="Saber N."/>
            <person name="Kharbatia N.M."/>
            <person name="Rupper R.R."/>
            <person name="Sharp A.R."/>
            <person name="Dally N."/>
            <person name="Boughton B.A."/>
            <person name="Woo Y.H."/>
            <person name="Gao G."/>
            <person name="Schijlen E.G.W.M."/>
            <person name="Guo X."/>
            <person name="Momin A.A."/>
            <person name="Negrao S."/>
            <person name="Al-Babili S."/>
            <person name="Gehring C."/>
            <person name="Roessner U."/>
            <person name="Jung C."/>
            <person name="Murphy K."/>
            <person name="Arold S.T."/>
            <person name="Gojobori T."/>
            <person name="van der Linden C.G."/>
            <person name="van Loo E.N."/>
            <person name="Jellen E.N."/>
            <person name="Maughan P.J."/>
            <person name="Tester M."/>
        </authorList>
    </citation>
    <scope>NUCLEOTIDE SEQUENCE [LARGE SCALE GENOMIC DNA]</scope>
    <source>
        <strain evidence="2">cv. PI 614886</strain>
    </source>
</reference>
<name>A0A803MG44_CHEQI</name>
<organism evidence="2 3">
    <name type="scientific">Chenopodium quinoa</name>
    <name type="common">Quinoa</name>
    <dbReference type="NCBI Taxonomy" id="63459"/>
    <lineage>
        <taxon>Eukaryota</taxon>
        <taxon>Viridiplantae</taxon>
        <taxon>Streptophyta</taxon>
        <taxon>Embryophyta</taxon>
        <taxon>Tracheophyta</taxon>
        <taxon>Spermatophyta</taxon>
        <taxon>Magnoliopsida</taxon>
        <taxon>eudicotyledons</taxon>
        <taxon>Gunneridae</taxon>
        <taxon>Pentapetalae</taxon>
        <taxon>Caryophyllales</taxon>
        <taxon>Chenopodiaceae</taxon>
        <taxon>Chenopodioideae</taxon>
        <taxon>Atripliceae</taxon>
        <taxon>Chenopodium</taxon>
    </lineage>
</organism>
<reference evidence="2" key="2">
    <citation type="submission" date="2021-03" db="UniProtKB">
        <authorList>
            <consortium name="EnsemblPlants"/>
        </authorList>
    </citation>
    <scope>IDENTIFICATION</scope>
</reference>
<dbReference type="AlphaFoldDB" id="A0A803MG44"/>
<proteinExistence type="predicted"/>
<dbReference type="Proteomes" id="UP000596660">
    <property type="component" value="Unplaced"/>
</dbReference>
<evidence type="ECO:0000313" key="3">
    <source>
        <dbReference type="Proteomes" id="UP000596660"/>
    </source>
</evidence>